<sequence>MTSPTRDRLLRAAADLFYAEGVGAVGVERLCQTAGVSKRSMYQLFATKDDLVAEALRVHGPATVAHYFAPEDAPLGPRERILHVFDVLEEQAATPGFHGCPFANTTIELHDAAHQASRVAWAFKQQLEAYFQRQAALLGARDPRRLGTQLVMLFDGASVRAVMRGGGLDGAATGTAATLLDASV</sequence>
<evidence type="ECO:0000256" key="2">
    <source>
        <dbReference type="ARBA" id="ARBA00023125"/>
    </source>
</evidence>
<keyword evidence="2 4" id="KW-0238">DNA-binding</keyword>
<accession>A0A9Q9IDJ6</accession>
<dbReference type="Proteomes" id="UP001058003">
    <property type="component" value="Chromosome"/>
</dbReference>
<keyword evidence="7" id="KW-1185">Reference proteome</keyword>
<dbReference type="GO" id="GO:0003677">
    <property type="term" value="F:DNA binding"/>
    <property type="evidence" value="ECO:0007669"/>
    <property type="project" value="UniProtKB-UniRule"/>
</dbReference>
<feature type="domain" description="HTH tetR-type" evidence="5">
    <location>
        <begin position="3"/>
        <end position="63"/>
    </location>
</feature>
<organism evidence="6 7">
    <name type="scientific">Dactylosporangium aurantiacum</name>
    <dbReference type="NCBI Taxonomy" id="35754"/>
    <lineage>
        <taxon>Bacteria</taxon>
        <taxon>Bacillati</taxon>
        <taxon>Actinomycetota</taxon>
        <taxon>Actinomycetes</taxon>
        <taxon>Micromonosporales</taxon>
        <taxon>Micromonosporaceae</taxon>
        <taxon>Dactylosporangium</taxon>
    </lineage>
</organism>
<evidence type="ECO:0000256" key="1">
    <source>
        <dbReference type="ARBA" id="ARBA00023015"/>
    </source>
</evidence>
<evidence type="ECO:0000259" key="5">
    <source>
        <dbReference type="PROSITE" id="PS50977"/>
    </source>
</evidence>
<dbReference type="InterPro" id="IPR009057">
    <property type="entry name" value="Homeodomain-like_sf"/>
</dbReference>
<dbReference type="InterPro" id="IPR036271">
    <property type="entry name" value="Tet_transcr_reg_TetR-rel_C_sf"/>
</dbReference>
<dbReference type="PROSITE" id="PS50977">
    <property type="entry name" value="HTH_TETR_2"/>
    <property type="match status" value="1"/>
</dbReference>
<dbReference type="OrthoDB" id="4214267at2"/>
<dbReference type="Pfam" id="PF00440">
    <property type="entry name" value="TetR_N"/>
    <property type="match status" value="1"/>
</dbReference>
<feature type="DNA-binding region" description="H-T-H motif" evidence="4">
    <location>
        <begin position="26"/>
        <end position="45"/>
    </location>
</feature>
<protein>
    <submittedName>
        <fullName evidence="6">TetR/AcrR family transcriptional regulator</fullName>
    </submittedName>
</protein>
<evidence type="ECO:0000313" key="6">
    <source>
        <dbReference type="EMBL" id="UWZ52503.1"/>
    </source>
</evidence>
<dbReference type="Gene3D" id="1.10.357.10">
    <property type="entry name" value="Tetracycline Repressor, domain 2"/>
    <property type="match status" value="1"/>
</dbReference>
<dbReference type="PANTHER" id="PTHR47506:SF1">
    <property type="entry name" value="HTH-TYPE TRANSCRIPTIONAL REGULATOR YJDC"/>
    <property type="match status" value="1"/>
</dbReference>
<evidence type="ECO:0000256" key="3">
    <source>
        <dbReference type="ARBA" id="ARBA00023163"/>
    </source>
</evidence>
<dbReference type="EMBL" id="CP073767">
    <property type="protein sequence ID" value="UWZ52503.1"/>
    <property type="molecule type" value="Genomic_DNA"/>
</dbReference>
<dbReference type="SUPFAM" id="SSF46689">
    <property type="entry name" value="Homeodomain-like"/>
    <property type="match status" value="1"/>
</dbReference>
<proteinExistence type="predicted"/>
<evidence type="ECO:0000256" key="4">
    <source>
        <dbReference type="PROSITE-ProRule" id="PRU00335"/>
    </source>
</evidence>
<dbReference type="InterPro" id="IPR001647">
    <property type="entry name" value="HTH_TetR"/>
</dbReference>
<dbReference type="PANTHER" id="PTHR47506">
    <property type="entry name" value="TRANSCRIPTIONAL REGULATORY PROTEIN"/>
    <property type="match status" value="1"/>
</dbReference>
<keyword evidence="1" id="KW-0805">Transcription regulation</keyword>
<dbReference type="RefSeq" id="WP_033363770.1">
    <property type="nucleotide sequence ID" value="NZ_CP073767.1"/>
</dbReference>
<dbReference type="AlphaFoldDB" id="A0A9Q9IDJ6"/>
<keyword evidence="3" id="KW-0804">Transcription</keyword>
<dbReference type="SUPFAM" id="SSF48498">
    <property type="entry name" value="Tetracyclin repressor-like, C-terminal domain"/>
    <property type="match status" value="1"/>
</dbReference>
<name>A0A9Q9IDJ6_9ACTN</name>
<gene>
    <name evidence="6" type="ORF">Daura_38555</name>
</gene>
<evidence type="ECO:0000313" key="7">
    <source>
        <dbReference type="Proteomes" id="UP001058003"/>
    </source>
</evidence>
<dbReference type="PRINTS" id="PR00455">
    <property type="entry name" value="HTHTETR"/>
</dbReference>
<dbReference type="KEGG" id="daur:Daura_38555"/>
<reference evidence="6" key="1">
    <citation type="submission" date="2021-04" db="EMBL/GenBank/DDBJ databases">
        <title>Dactylosporangium aurantiacum NRRL B-8018 full assembly.</title>
        <authorList>
            <person name="Hartkoorn R.C."/>
            <person name="Beaudoing E."/>
            <person name="Hot D."/>
        </authorList>
    </citation>
    <scope>NUCLEOTIDE SEQUENCE</scope>
    <source>
        <strain evidence="6">NRRL B-8018</strain>
    </source>
</reference>